<evidence type="ECO:0000313" key="3">
    <source>
        <dbReference type="Proteomes" id="UP000267798"/>
    </source>
</evidence>
<evidence type="ECO:0000256" key="1">
    <source>
        <dbReference type="SAM" id="Phobius"/>
    </source>
</evidence>
<keyword evidence="1" id="KW-0812">Transmembrane</keyword>
<keyword evidence="1" id="KW-0472">Membrane</keyword>
<keyword evidence="1" id="KW-1133">Transmembrane helix</keyword>
<comment type="caution">
    <text evidence="2">The sequence shown here is derived from an EMBL/GenBank/DDBJ whole genome shotgun (WGS) entry which is preliminary data.</text>
</comment>
<dbReference type="AlphaFoldDB" id="A0A3A6PSD6"/>
<feature type="transmembrane region" description="Helical" evidence="1">
    <location>
        <begin position="12"/>
        <end position="29"/>
    </location>
</feature>
<protein>
    <submittedName>
        <fullName evidence="2">Uncharacterized protein</fullName>
    </submittedName>
</protein>
<gene>
    <name evidence="2" type="ORF">D3P09_04145</name>
</gene>
<accession>A0A3A6PSD6</accession>
<evidence type="ECO:0000313" key="2">
    <source>
        <dbReference type="EMBL" id="RJX41189.1"/>
    </source>
</evidence>
<keyword evidence="3" id="KW-1185">Reference proteome</keyword>
<dbReference type="Proteomes" id="UP000267798">
    <property type="component" value="Unassembled WGS sequence"/>
</dbReference>
<organism evidence="2 3">
    <name type="scientific">Paenibacillus pinisoli</name>
    <dbReference type="NCBI Taxonomy" id="1276110"/>
    <lineage>
        <taxon>Bacteria</taxon>
        <taxon>Bacillati</taxon>
        <taxon>Bacillota</taxon>
        <taxon>Bacilli</taxon>
        <taxon>Bacillales</taxon>
        <taxon>Paenibacillaceae</taxon>
        <taxon>Paenibacillus</taxon>
    </lineage>
</organism>
<dbReference type="RefSeq" id="WP_120107444.1">
    <property type="nucleotide sequence ID" value="NZ_QXQB01000001.1"/>
</dbReference>
<name>A0A3A6PSD6_9BACL</name>
<reference evidence="2 3" key="1">
    <citation type="submission" date="2018-09" db="EMBL/GenBank/DDBJ databases">
        <title>Paenibacillus aracenensis nov. sp. isolated from a cave in southern Spain.</title>
        <authorList>
            <person name="Jurado V."/>
            <person name="Gutierrez-Patricio S."/>
            <person name="Gonzalez-Pimentel J.L."/>
            <person name="Miller A.Z."/>
            <person name="Laiz L."/>
            <person name="Saiz-Jimenez C."/>
        </authorList>
    </citation>
    <scope>NUCLEOTIDE SEQUENCE [LARGE SCALE GENOMIC DNA]</scope>
    <source>
        <strain evidence="2 3">JCM 19203</strain>
    </source>
</reference>
<sequence>MNDKLKSPQLRALAIMIILIVSLGVWFVWAKENGAPKQAKVPFPYKQTNEIDPQLITQSILQAIGYPEAVPVVTAGDRFGVVLYNYPEQQEKDKRLHSLTASFTVRVENKLYSYQLQADRSGELFVTYANEIKYVGLPNEVPHPNSGFALTDLFSAVRDFPAASYRKLALHGDESADLYGINLDESGPLLTGGNFNYNRYGFLQNESGDRGIGIPFIMFHSNWGTVRDASLDIDDPHRYHGFGGEGKANLYYYPEDVYFKRQI</sequence>
<proteinExistence type="predicted"/>
<dbReference type="OrthoDB" id="9804799at2"/>
<dbReference type="EMBL" id="QXQB01000001">
    <property type="protein sequence ID" value="RJX41189.1"/>
    <property type="molecule type" value="Genomic_DNA"/>
</dbReference>